<accession>A0A1I1F550</accession>
<dbReference type="InterPro" id="IPR012495">
    <property type="entry name" value="TadE-like_dom"/>
</dbReference>
<reference evidence="3 4" key="1">
    <citation type="submission" date="2016-10" db="EMBL/GenBank/DDBJ databases">
        <authorList>
            <person name="de Groot N.N."/>
        </authorList>
    </citation>
    <scope>NUCLEOTIDE SEQUENCE [LARGE SCALE GENOMIC DNA]</scope>
    <source>
        <strain evidence="3 4">CGMCC 4.5739</strain>
    </source>
</reference>
<feature type="domain" description="TadE-like" evidence="2">
    <location>
        <begin position="18"/>
        <end position="60"/>
    </location>
</feature>
<dbReference type="Proteomes" id="UP000199207">
    <property type="component" value="Unassembled WGS sequence"/>
</dbReference>
<keyword evidence="4" id="KW-1185">Reference proteome</keyword>
<proteinExistence type="predicted"/>
<sequence length="144" mass="14975">MTRSRGQDRPPAAGRDAGISAVEVVFIAPLIMLFILVLIGFGQLTAGRSAVDGAARDAARAGSLERDAAAAEQQARAVATEQLRDICRGGIDVEPEAGSHAPGTLYTVTVSCDVKALDLLGLPLTDRLSGTSTAPIDLYRRSGE</sequence>
<keyword evidence="1" id="KW-0472">Membrane</keyword>
<evidence type="ECO:0000313" key="4">
    <source>
        <dbReference type="Proteomes" id="UP000199207"/>
    </source>
</evidence>
<feature type="transmembrane region" description="Helical" evidence="1">
    <location>
        <begin position="21"/>
        <end position="41"/>
    </location>
</feature>
<name>A0A1I1F550_9ACTN</name>
<dbReference type="STRING" id="910347.SAMN05421773_101618"/>
<keyword evidence="1" id="KW-1133">Transmembrane helix</keyword>
<dbReference type="RefSeq" id="WP_093837000.1">
    <property type="nucleotide sequence ID" value="NZ_FOLM01000001.1"/>
</dbReference>
<dbReference type="OrthoDB" id="4327473at2"/>
<evidence type="ECO:0000256" key="1">
    <source>
        <dbReference type="SAM" id="Phobius"/>
    </source>
</evidence>
<organism evidence="3 4">
    <name type="scientific">Streptomyces aidingensis</name>
    <dbReference type="NCBI Taxonomy" id="910347"/>
    <lineage>
        <taxon>Bacteria</taxon>
        <taxon>Bacillati</taxon>
        <taxon>Actinomycetota</taxon>
        <taxon>Actinomycetes</taxon>
        <taxon>Kitasatosporales</taxon>
        <taxon>Streptomycetaceae</taxon>
        <taxon>Streptomyces</taxon>
    </lineage>
</organism>
<dbReference type="EMBL" id="FOLM01000001">
    <property type="protein sequence ID" value="SFB94407.1"/>
    <property type="molecule type" value="Genomic_DNA"/>
</dbReference>
<protein>
    <submittedName>
        <fullName evidence="3">TadE-like protein</fullName>
    </submittedName>
</protein>
<keyword evidence="1" id="KW-0812">Transmembrane</keyword>
<dbReference type="Pfam" id="PF07811">
    <property type="entry name" value="TadE"/>
    <property type="match status" value="1"/>
</dbReference>
<gene>
    <name evidence="3" type="ORF">SAMN05421773_101618</name>
</gene>
<evidence type="ECO:0000313" key="3">
    <source>
        <dbReference type="EMBL" id="SFB94407.1"/>
    </source>
</evidence>
<dbReference type="AlphaFoldDB" id="A0A1I1F550"/>
<evidence type="ECO:0000259" key="2">
    <source>
        <dbReference type="Pfam" id="PF07811"/>
    </source>
</evidence>